<accession>A0A4Y2CU77</accession>
<reference evidence="1 2" key="1">
    <citation type="journal article" date="2019" name="Sci. Rep.">
        <title>Orb-weaving spider Araneus ventricosus genome elucidates the spidroin gene catalogue.</title>
        <authorList>
            <person name="Kono N."/>
            <person name="Nakamura H."/>
            <person name="Ohtoshi R."/>
            <person name="Moran D.A.P."/>
            <person name="Shinohara A."/>
            <person name="Yoshida Y."/>
            <person name="Fujiwara M."/>
            <person name="Mori M."/>
            <person name="Tomita M."/>
            <person name="Arakawa K."/>
        </authorList>
    </citation>
    <scope>NUCLEOTIDE SEQUENCE [LARGE SCALE GENOMIC DNA]</scope>
</reference>
<evidence type="ECO:0000313" key="1">
    <source>
        <dbReference type="EMBL" id="GBM07933.1"/>
    </source>
</evidence>
<dbReference type="AlphaFoldDB" id="A0A4Y2CU77"/>
<dbReference type="Proteomes" id="UP000499080">
    <property type="component" value="Unassembled WGS sequence"/>
</dbReference>
<dbReference type="EMBL" id="BGPR01000249">
    <property type="protein sequence ID" value="GBM07933.1"/>
    <property type="molecule type" value="Genomic_DNA"/>
</dbReference>
<comment type="caution">
    <text evidence="1">The sequence shown here is derived from an EMBL/GenBank/DDBJ whole genome shotgun (WGS) entry which is preliminary data.</text>
</comment>
<gene>
    <name evidence="1" type="ORF">AVEN_232375_1</name>
</gene>
<name>A0A4Y2CU77_ARAVE</name>
<keyword evidence="2" id="KW-1185">Reference proteome</keyword>
<organism evidence="1 2">
    <name type="scientific">Araneus ventricosus</name>
    <name type="common">Orbweaver spider</name>
    <name type="synonym">Epeira ventricosa</name>
    <dbReference type="NCBI Taxonomy" id="182803"/>
    <lineage>
        <taxon>Eukaryota</taxon>
        <taxon>Metazoa</taxon>
        <taxon>Ecdysozoa</taxon>
        <taxon>Arthropoda</taxon>
        <taxon>Chelicerata</taxon>
        <taxon>Arachnida</taxon>
        <taxon>Araneae</taxon>
        <taxon>Araneomorphae</taxon>
        <taxon>Entelegynae</taxon>
        <taxon>Araneoidea</taxon>
        <taxon>Araneidae</taxon>
        <taxon>Araneus</taxon>
    </lineage>
</organism>
<dbReference type="PANTHER" id="PTHR46114">
    <property type="entry name" value="APPLE DOMAIN-CONTAINING PROTEIN"/>
    <property type="match status" value="1"/>
</dbReference>
<protein>
    <submittedName>
        <fullName evidence="1">Uncharacterized protein</fullName>
    </submittedName>
</protein>
<sequence>MEKINFHEYRWEICADNLLNRFREFGCNMNLKVHYFHIHFDRFSENLGNASEEHGEGFHPYIKRIEEPITWQMGYSYDGRFLLEFASRL</sequence>
<proteinExistence type="predicted"/>
<evidence type="ECO:0000313" key="2">
    <source>
        <dbReference type="Proteomes" id="UP000499080"/>
    </source>
</evidence>
<dbReference type="PANTHER" id="PTHR46114:SF1">
    <property type="entry name" value="ZAD DOMAIN-CONTAINING PROTEIN"/>
    <property type="match status" value="1"/>
</dbReference>